<dbReference type="Proteomes" id="UP001150266">
    <property type="component" value="Unassembled WGS sequence"/>
</dbReference>
<organism evidence="1 2">
    <name type="scientific">Lentinula aciculospora</name>
    <dbReference type="NCBI Taxonomy" id="153920"/>
    <lineage>
        <taxon>Eukaryota</taxon>
        <taxon>Fungi</taxon>
        <taxon>Dikarya</taxon>
        <taxon>Basidiomycota</taxon>
        <taxon>Agaricomycotina</taxon>
        <taxon>Agaricomycetes</taxon>
        <taxon>Agaricomycetidae</taxon>
        <taxon>Agaricales</taxon>
        <taxon>Marasmiineae</taxon>
        <taxon>Omphalotaceae</taxon>
        <taxon>Lentinula</taxon>
    </lineage>
</organism>
<reference evidence="1" key="1">
    <citation type="submission" date="2022-08" db="EMBL/GenBank/DDBJ databases">
        <title>A Global Phylogenomic Analysis of the Shiitake Genus Lentinula.</title>
        <authorList>
            <consortium name="DOE Joint Genome Institute"/>
            <person name="Sierra-Patev S."/>
            <person name="Min B."/>
            <person name="Naranjo-Ortiz M."/>
            <person name="Looney B."/>
            <person name="Konkel Z."/>
            <person name="Slot J.C."/>
            <person name="Sakamoto Y."/>
            <person name="Steenwyk J.L."/>
            <person name="Rokas A."/>
            <person name="Carro J."/>
            <person name="Camarero S."/>
            <person name="Ferreira P."/>
            <person name="Molpeceres G."/>
            <person name="Ruiz-Duenas F.J."/>
            <person name="Serrano A."/>
            <person name="Henrissat B."/>
            <person name="Drula E."/>
            <person name="Hughes K.W."/>
            <person name="Mata J.L."/>
            <person name="Ishikawa N.K."/>
            <person name="Vargas-Isla R."/>
            <person name="Ushijima S."/>
            <person name="Smith C.A."/>
            <person name="Ahrendt S."/>
            <person name="Andreopoulos W."/>
            <person name="He G."/>
            <person name="Labutti K."/>
            <person name="Lipzen A."/>
            <person name="Ng V."/>
            <person name="Riley R."/>
            <person name="Sandor L."/>
            <person name="Barry K."/>
            <person name="Martinez A.T."/>
            <person name="Xiao Y."/>
            <person name="Gibbons J.G."/>
            <person name="Terashima K."/>
            <person name="Grigoriev I.V."/>
            <person name="Hibbett D.S."/>
        </authorList>
    </citation>
    <scope>NUCLEOTIDE SEQUENCE</scope>
    <source>
        <strain evidence="1">JLM2183</strain>
    </source>
</reference>
<protein>
    <submittedName>
        <fullName evidence="1">Methyltransferase-domain-containing protein</fullName>
    </submittedName>
</protein>
<dbReference type="GO" id="GO:0008757">
    <property type="term" value="F:S-adenosylmethionine-dependent methyltransferase activity"/>
    <property type="evidence" value="ECO:0007669"/>
    <property type="project" value="UniProtKB-ARBA"/>
</dbReference>
<dbReference type="InterPro" id="IPR019410">
    <property type="entry name" value="Methyltransf_16"/>
</dbReference>
<keyword evidence="1" id="KW-0808">Transferase</keyword>
<keyword evidence="1" id="KW-0489">Methyltransferase</keyword>
<dbReference type="PANTHER" id="PTHR14614:SF161">
    <property type="match status" value="1"/>
</dbReference>
<dbReference type="GO" id="GO:0032259">
    <property type="term" value="P:methylation"/>
    <property type="evidence" value="ECO:0007669"/>
    <property type="project" value="UniProtKB-KW"/>
</dbReference>
<gene>
    <name evidence="1" type="ORF">J3R30DRAFT_3657791</name>
</gene>
<dbReference type="GO" id="GO:0032991">
    <property type="term" value="C:protein-containing complex"/>
    <property type="evidence" value="ECO:0007669"/>
    <property type="project" value="TreeGrafter"/>
</dbReference>
<name>A0A9W9A944_9AGAR</name>
<dbReference type="Gene3D" id="3.40.50.150">
    <property type="entry name" value="Vaccinia Virus protein VP39"/>
    <property type="match status" value="1"/>
</dbReference>
<dbReference type="PANTHER" id="PTHR14614">
    <property type="entry name" value="HEPATOCELLULAR CARCINOMA-ASSOCIATED ANTIGEN"/>
    <property type="match status" value="1"/>
</dbReference>
<dbReference type="AlphaFoldDB" id="A0A9W9A944"/>
<dbReference type="EMBL" id="JAOTPV010000010">
    <property type="protein sequence ID" value="KAJ4477350.1"/>
    <property type="molecule type" value="Genomic_DNA"/>
</dbReference>
<comment type="caution">
    <text evidence="1">The sequence shown here is derived from an EMBL/GenBank/DDBJ whole genome shotgun (WGS) entry which is preliminary data.</text>
</comment>
<accession>A0A9W9A944</accession>
<dbReference type="OrthoDB" id="413520at2759"/>
<keyword evidence="2" id="KW-1185">Reference proteome</keyword>
<sequence>MTLSDPNFPKYLDIQPSAFSCAHNSSASYNLYGHELQKQAIERYGIAGRVWEAAYILNIYLNPPPSLIFDPPFFEAERRSESIRILELGSGSGMIGVNVARSLHSHLSDLLVLTDLPEVCPLLESKLQDEFKDHGQRDLIFVRPLAWGNSEHAHHIKFDLLTHQRSGPFTHILCSDLVYFPELLAPLLRTLIELSSHPFADSQLQVLISYKIRSLPKECPFWAAFGLWFTFKPVLACEQLSDGSTSSWQRFGSSFEGPMFIFVAQRRPESLDWIIPSDDRDLLEGLGAYGTMHAKSDDTFESILFMSLPDTEFSTGSLN</sequence>
<proteinExistence type="predicted"/>
<dbReference type="Pfam" id="PF10294">
    <property type="entry name" value="Methyltransf_16"/>
    <property type="match status" value="1"/>
</dbReference>
<evidence type="ECO:0000313" key="1">
    <source>
        <dbReference type="EMBL" id="KAJ4477350.1"/>
    </source>
</evidence>
<dbReference type="InterPro" id="IPR029063">
    <property type="entry name" value="SAM-dependent_MTases_sf"/>
</dbReference>
<dbReference type="GO" id="GO:0005829">
    <property type="term" value="C:cytosol"/>
    <property type="evidence" value="ECO:0007669"/>
    <property type="project" value="TreeGrafter"/>
</dbReference>
<evidence type="ECO:0000313" key="2">
    <source>
        <dbReference type="Proteomes" id="UP001150266"/>
    </source>
</evidence>